<accession>A0A5E7B7W0</accession>
<dbReference type="RefSeq" id="WP_150763995.1">
    <property type="nucleotide sequence ID" value="NZ_CABVHW010000004.1"/>
</dbReference>
<proteinExistence type="predicted"/>
<name>A0A5E7B7W0_PSEFL</name>
<feature type="transmembrane region" description="Helical" evidence="1">
    <location>
        <begin position="70"/>
        <end position="92"/>
    </location>
</feature>
<reference evidence="2 3" key="1">
    <citation type="submission" date="2019-09" db="EMBL/GenBank/DDBJ databases">
        <authorList>
            <person name="Chandra G."/>
            <person name="Truman W A."/>
        </authorList>
    </citation>
    <scope>NUCLEOTIDE SEQUENCE [LARGE SCALE GENOMIC DNA]</scope>
    <source>
        <strain evidence="2">PS710</strain>
    </source>
</reference>
<dbReference type="EMBL" id="CABVHW010000004">
    <property type="protein sequence ID" value="VVN87459.1"/>
    <property type="molecule type" value="Genomic_DNA"/>
</dbReference>
<keyword evidence="1" id="KW-1133">Transmembrane helix</keyword>
<keyword evidence="1" id="KW-0472">Membrane</keyword>
<feature type="transmembrane region" description="Helical" evidence="1">
    <location>
        <begin position="44"/>
        <end position="63"/>
    </location>
</feature>
<dbReference type="AlphaFoldDB" id="A0A5E7B7W0"/>
<dbReference type="Proteomes" id="UP000381093">
    <property type="component" value="Unassembled WGS sequence"/>
</dbReference>
<evidence type="ECO:0000313" key="3">
    <source>
        <dbReference type="Proteomes" id="UP000381093"/>
    </source>
</evidence>
<gene>
    <name evidence="2" type="ORF">PS710_01601</name>
</gene>
<evidence type="ECO:0000256" key="1">
    <source>
        <dbReference type="SAM" id="Phobius"/>
    </source>
</evidence>
<organism evidence="2 3">
    <name type="scientific">Pseudomonas fluorescens</name>
    <dbReference type="NCBI Taxonomy" id="294"/>
    <lineage>
        <taxon>Bacteria</taxon>
        <taxon>Pseudomonadati</taxon>
        <taxon>Pseudomonadota</taxon>
        <taxon>Gammaproteobacteria</taxon>
        <taxon>Pseudomonadales</taxon>
        <taxon>Pseudomonadaceae</taxon>
        <taxon>Pseudomonas</taxon>
    </lineage>
</organism>
<sequence length="124" mass="13490">MTVVDRLRYLRVVLVLAGLACLALYPLMLFWPSGWAWHVGQSDYPMMIVGIYATLGVFLILAARDPLANLSLIWFTVWSSAVHGAIMAVQTVTQPGQMGHLAGDVPALFLVAVALAILTPRSQL</sequence>
<evidence type="ECO:0008006" key="4">
    <source>
        <dbReference type="Google" id="ProtNLM"/>
    </source>
</evidence>
<evidence type="ECO:0000313" key="2">
    <source>
        <dbReference type="EMBL" id="VVN87459.1"/>
    </source>
</evidence>
<feature type="transmembrane region" description="Helical" evidence="1">
    <location>
        <begin position="12"/>
        <end position="32"/>
    </location>
</feature>
<protein>
    <recommendedName>
        <fullName evidence="4">Cytoplasmic membrane protein</fullName>
    </recommendedName>
</protein>
<keyword evidence="1" id="KW-0812">Transmembrane</keyword>
<feature type="transmembrane region" description="Helical" evidence="1">
    <location>
        <begin position="98"/>
        <end position="118"/>
    </location>
</feature>
<dbReference type="Pfam" id="PF20337">
    <property type="entry name" value="DUF6632"/>
    <property type="match status" value="1"/>
</dbReference>
<dbReference type="InterPro" id="IPR046572">
    <property type="entry name" value="DUF6632"/>
</dbReference>